<evidence type="ECO:0000313" key="2">
    <source>
        <dbReference type="Proteomes" id="UP001150941"/>
    </source>
</evidence>
<organism evidence="1 2">
    <name type="scientific">Penicillium chermesinum</name>
    <dbReference type="NCBI Taxonomy" id="63820"/>
    <lineage>
        <taxon>Eukaryota</taxon>
        <taxon>Fungi</taxon>
        <taxon>Dikarya</taxon>
        <taxon>Ascomycota</taxon>
        <taxon>Pezizomycotina</taxon>
        <taxon>Eurotiomycetes</taxon>
        <taxon>Eurotiomycetidae</taxon>
        <taxon>Eurotiales</taxon>
        <taxon>Aspergillaceae</taxon>
        <taxon>Penicillium</taxon>
    </lineage>
</organism>
<dbReference type="OrthoDB" id="4357582at2759"/>
<dbReference type="GeneID" id="83199511"/>
<dbReference type="RefSeq" id="XP_058331211.1">
    <property type="nucleotide sequence ID" value="XM_058472208.1"/>
</dbReference>
<comment type="caution">
    <text evidence="1">The sequence shown here is derived from an EMBL/GenBank/DDBJ whole genome shotgun (WGS) entry which is preliminary data.</text>
</comment>
<protein>
    <submittedName>
        <fullName evidence="1">Uncharacterized protein</fullName>
    </submittedName>
</protein>
<reference evidence="1" key="1">
    <citation type="submission" date="2022-11" db="EMBL/GenBank/DDBJ databases">
        <authorList>
            <person name="Petersen C."/>
        </authorList>
    </citation>
    <scope>NUCLEOTIDE SEQUENCE</scope>
    <source>
        <strain evidence="1">IBT 19713</strain>
    </source>
</reference>
<proteinExistence type="predicted"/>
<dbReference type="Proteomes" id="UP001150941">
    <property type="component" value="Unassembled WGS sequence"/>
</dbReference>
<feature type="non-terminal residue" evidence="1">
    <location>
        <position position="178"/>
    </location>
</feature>
<dbReference type="EMBL" id="JAPQKS010000003">
    <property type="protein sequence ID" value="KAJ5238292.1"/>
    <property type="molecule type" value="Genomic_DNA"/>
</dbReference>
<evidence type="ECO:0000313" key="1">
    <source>
        <dbReference type="EMBL" id="KAJ5238292.1"/>
    </source>
</evidence>
<name>A0A9W9P5Q9_9EURO</name>
<sequence>EFHHRTEIGIYCPNSNYLAHTTIGCGEQGFPSAQPYLSHIKNAVNSLRALGLKTALQFVLGRPFQSAISFSSLPSKRMLPEAIQQKLDKVNACALSRGFICDYQQEREQTENTIRHKALAPATDQNYEKTRRLPTFLKKDPDPSPQLLKSFTEYYIITRENFPSQKSAYLNFSNFVAR</sequence>
<dbReference type="AlphaFoldDB" id="A0A9W9P5Q9"/>
<reference evidence="1" key="2">
    <citation type="journal article" date="2023" name="IMA Fungus">
        <title>Comparative genomic study of the Penicillium genus elucidates a diverse pangenome and 15 lateral gene transfer events.</title>
        <authorList>
            <person name="Petersen C."/>
            <person name="Sorensen T."/>
            <person name="Nielsen M.R."/>
            <person name="Sondergaard T.E."/>
            <person name="Sorensen J.L."/>
            <person name="Fitzpatrick D.A."/>
            <person name="Frisvad J.C."/>
            <person name="Nielsen K.L."/>
        </authorList>
    </citation>
    <scope>NUCLEOTIDE SEQUENCE</scope>
    <source>
        <strain evidence="1">IBT 19713</strain>
    </source>
</reference>
<gene>
    <name evidence="1" type="ORF">N7468_002911</name>
</gene>
<accession>A0A9W9P5Q9</accession>
<keyword evidence="2" id="KW-1185">Reference proteome</keyword>